<dbReference type="EMBL" id="VJOY01000026">
    <property type="protein sequence ID" value="TRX72857.1"/>
    <property type="molecule type" value="Genomic_DNA"/>
</dbReference>
<proteinExistence type="predicted"/>
<dbReference type="InterPro" id="IPR050297">
    <property type="entry name" value="LipidA_mod_glycosyltrf_83"/>
</dbReference>
<keyword evidence="10" id="KW-1185">Reference proteome</keyword>
<evidence type="ECO:0000256" key="4">
    <source>
        <dbReference type="ARBA" id="ARBA00022679"/>
    </source>
</evidence>
<evidence type="ECO:0000256" key="8">
    <source>
        <dbReference type="SAM" id="Phobius"/>
    </source>
</evidence>
<evidence type="ECO:0008006" key="11">
    <source>
        <dbReference type="Google" id="ProtNLM"/>
    </source>
</evidence>
<gene>
    <name evidence="9" type="ORF">FM069_20580</name>
</gene>
<reference evidence="9 10" key="1">
    <citation type="submission" date="2019-07" db="EMBL/GenBank/DDBJ databases">
        <title>Pseudomonas mangiferae sp. nov., isolated from bark of mango tree in Thailand.</title>
        <authorList>
            <person name="Srisuk N."/>
            <person name="Anurat P."/>
        </authorList>
    </citation>
    <scope>NUCLEOTIDE SEQUENCE [LARGE SCALE GENOMIC DNA]</scope>
    <source>
        <strain evidence="9 10">DMKU_BBB3-04</strain>
    </source>
</reference>
<dbReference type="Proteomes" id="UP000315235">
    <property type="component" value="Unassembled WGS sequence"/>
</dbReference>
<feature type="transmembrane region" description="Helical" evidence="8">
    <location>
        <begin position="66"/>
        <end position="85"/>
    </location>
</feature>
<dbReference type="GO" id="GO:0009103">
    <property type="term" value="P:lipopolysaccharide biosynthetic process"/>
    <property type="evidence" value="ECO:0007669"/>
    <property type="project" value="UniProtKB-ARBA"/>
</dbReference>
<keyword evidence="6 8" id="KW-1133">Transmembrane helix</keyword>
<keyword evidence="5 8" id="KW-0812">Transmembrane</keyword>
<feature type="transmembrane region" description="Helical" evidence="8">
    <location>
        <begin position="97"/>
        <end position="116"/>
    </location>
</feature>
<dbReference type="GO" id="GO:0005886">
    <property type="term" value="C:plasma membrane"/>
    <property type="evidence" value="ECO:0007669"/>
    <property type="project" value="UniProtKB-SubCell"/>
</dbReference>
<feature type="transmembrane region" description="Helical" evidence="8">
    <location>
        <begin position="301"/>
        <end position="321"/>
    </location>
</feature>
<dbReference type="OrthoDB" id="6835735at2"/>
<evidence type="ECO:0000256" key="3">
    <source>
        <dbReference type="ARBA" id="ARBA00022676"/>
    </source>
</evidence>
<feature type="transmembrane region" description="Helical" evidence="8">
    <location>
        <begin position="147"/>
        <end position="163"/>
    </location>
</feature>
<dbReference type="PANTHER" id="PTHR33908">
    <property type="entry name" value="MANNOSYLTRANSFERASE YKCB-RELATED"/>
    <property type="match status" value="1"/>
</dbReference>
<evidence type="ECO:0000256" key="2">
    <source>
        <dbReference type="ARBA" id="ARBA00022475"/>
    </source>
</evidence>
<comment type="caution">
    <text evidence="9">The sequence shown here is derived from an EMBL/GenBank/DDBJ whole genome shotgun (WGS) entry which is preliminary data.</text>
</comment>
<keyword evidence="2" id="KW-1003">Cell membrane</keyword>
<sequence>MTSNGLFREPAWLWALPVLAAVLLVRLCLGFEFPIPWNDETAFVAQAFEFSRTGSLYVYGLNAERTVMWMPPGSMLLQAAVFRLVGYSFDVTRWISCLLYLGAFAVALAALARTFAGRWRMVAAALTALAFTSPYALAIGNLARMEALYTLLALGSLLALLRGRPWQGLAWVLLAGLVHFNAVYFLLPHGAWLALALARRQLPRPRPADAVLLLLALACLAGYAVFVLANLDGFIEDMRFQFGFKLAFQSMDGAYGWALVGGLLALALLQGRAQRGLCPAALFTLHGTGFVMLALNGHNMWYRFGMAFGFWLCALGLLACLAGQASARRRQGLAAALVLCVAAEAGYAWQRTEQFDPLWPRASLLGRDFLAPAERDKVRAFIAQLPPGSRVSFGYSGVEPFFFEDFARAGSQWSLTAHSVTQVLPPRALDYRVLCDSALFPAYLMRFDWDGYPRQGQDSGCRIIPLKPASG</sequence>
<protein>
    <recommendedName>
        <fullName evidence="11">Glycosyltransferase RgtA/B/C/D-like domain-containing protein</fullName>
    </recommendedName>
</protein>
<evidence type="ECO:0000313" key="10">
    <source>
        <dbReference type="Proteomes" id="UP000315235"/>
    </source>
</evidence>
<dbReference type="AlphaFoldDB" id="A0A553GTM7"/>
<evidence type="ECO:0000256" key="7">
    <source>
        <dbReference type="ARBA" id="ARBA00023136"/>
    </source>
</evidence>
<feature type="transmembrane region" description="Helical" evidence="8">
    <location>
        <begin position="169"/>
        <end position="198"/>
    </location>
</feature>
<dbReference type="PANTHER" id="PTHR33908:SF11">
    <property type="entry name" value="MEMBRANE PROTEIN"/>
    <property type="match status" value="1"/>
</dbReference>
<feature type="transmembrane region" description="Helical" evidence="8">
    <location>
        <begin position="122"/>
        <end position="140"/>
    </location>
</feature>
<evidence type="ECO:0000256" key="1">
    <source>
        <dbReference type="ARBA" id="ARBA00004651"/>
    </source>
</evidence>
<dbReference type="RefSeq" id="WP_143490282.1">
    <property type="nucleotide sequence ID" value="NZ_VJOY01000026.1"/>
</dbReference>
<accession>A0A553GTM7</accession>
<evidence type="ECO:0000313" key="9">
    <source>
        <dbReference type="EMBL" id="TRX72857.1"/>
    </source>
</evidence>
<evidence type="ECO:0000256" key="5">
    <source>
        <dbReference type="ARBA" id="ARBA00022692"/>
    </source>
</evidence>
<organism evidence="9 10">
    <name type="scientific">Pseudomonas mangiferae</name>
    <dbReference type="NCBI Taxonomy" id="2593654"/>
    <lineage>
        <taxon>Bacteria</taxon>
        <taxon>Pseudomonadati</taxon>
        <taxon>Pseudomonadota</taxon>
        <taxon>Gammaproteobacteria</taxon>
        <taxon>Pseudomonadales</taxon>
        <taxon>Pseudomonadaceae</taxon>
        <taxon>Pseudomonas</taxon>
    </lineage>
</organism>
<feature type="transmembrane region" description="Helical" evidence="8">
    <location>
        <begin position="251"/>
        <end position="269"/>
    </location>
</feature>
<comment type="subcellular location">
    <subcellularLocation>
        <location evidence="1">Cell membrane</location>
        <topology evidence="1">Multi-pass membrane protein</topology>
    </subcellularLocation>
</comment>
<keyword evidence="7 8" id="KW-0472">Membrane</keyword>
<keyword evidence="4" id="KW-0808">Transferase</keyword>
<evidence type="ECO:0000256" key="6">
    <source>
        <dbReference type="ARBA" id="ARBA00022989"/>
    </source>
</evidence>
<feature type="transmembrane region" description="Helical" evidence="8">
    <location>
        <begin position="276"/>
        <end position="295"/>
    </location>
</feature>
<dbReference type="GO" id="GO:0016763">
    <property type="term" value="F:pentosyltransferase activity"/>
    <property type="evidence" value="ECO:0007669"/>
    <property type="project" value="TreeGrafter"/>
</dbReference>
<keyword evidence="3" id="KW-0328">Glycosyltransferase</keyword>
<feature type="transmembrane region" description="Helical" evidence="8">
    <location>
        <begin position="210"/>
        <end position="231"/>
    </location>
</feature>
<name>A0A553GTM7_9PSED</name>